<dbReference type="InterPro" id="IPR058248">
    <property type="entry name" value="Lxx211020-like"/>
</dbReference>
<dbReference type="EMBL" id="BMFA01000007">
    <property type="protein sequence ID" value="GGB51521.1"/>
    <property type="molecule type" value="Genomic_DNA"/>
</dbReference>
<gene>
    <name evidence="2" type="ORF">GCM10011316_24430</name>
</gene>
<reference evidence="2" key="2">
    <citation type="submission" date="2020-09" db="EMBL/GenBank/DDBJ databases">
        <authorList>
            <person name="Sun Q."/>
            <person name="Zhou Y."/>
        </authorList>
    </citation>
    <scope>NUCLEOTIDE SEQUENCE</scope>
    <source>
        <strain evidence="2">CGMCC 1.12426</strain>
    </source>
</reference>
<evidence type="ECO:0000313" key="2">
    <source>
        <dbReference type="EMBL" id="GGB51521.1"/>
    </source>
</evidence>
<name>A0A916X0Y7_9HYPH</name>
<reference evidence="2" key="1">
    <citation type="journal article" date="2014" name="Int. J. Syst. Evol. Microbiol.">
        <title>Complete genome sequence of Corynebacterium casei LMG S-19264T (=DSM 44701T), isolated from a smear-ripened cheese.</title>
        <authorList>
            <consortium name="US DOE Joint Genome Institute (JGI-PGF)"/>
            <person name="Walter F."/>
            <person name="Albersmeier A."/>
            <person name="Kalinowski J."/>
            <person name="Ruckert C."/>
        </authorList>
    </citation>
    <scope>NUCLEOTIDE SEQUENCE</scope>
    <source>
        <strain evidence="2">CGMCC 1.12426</strain>
    </source>
</reference>
<dbReference type="SUPFAM" id="SSF110087">
    <property type="entry name" value="DR1885-like metal-binding protein"/>
    <property type="match status" value="1"/>
</dbReference>
<dbReference type="InterPro" id="IPR007410">
    <property type="entry name" value="LpqE-like"/>
</dbReference>
<evidence type="ECO:0000313" key="3">
    <source>
        <dbReference type="Proteomes" id="UP000605148"/>
    </source>
</evidence>
<organism evidence="2 3">
    <name type="scientific">Roseibium aquae</name>
    <dbReference type="NCBI Taxonomy" id="1323746"/>
    <lineage>
        <taxon>Bacteria</taxon>
        <taxon>Pseudomonadati</taxon>
        <taxon>Pseudomonadota</taxon>
        <taxon>Alphaproteobacteria</taxon>
        <taxon>Hyphomicrobiales</taxon>
        <taxon>Stappiaceae</taxon>
        <taxon>Roseibium</taxon>
    </lineage>
</organism>
<evidence type="ECO:0000256" key="1">
    <source>
        <dbReference type="SAM" id="SignalP"/>
    </source>
</evidence>
<feature type="signal peptide" evidence="1">
    <location>
        <begin position="1"/>
        <end position="22"/>
    </location>
</feature>
<dbReference type="AlphaFoldDB" id="A0A916X0Y7"/>
<comment type="caution">
    <text evidence="2">The sequence shown here is derived from an EMBL/GenBank/DDBJ whole genome shotgun (WGS) entry which is preliminary data.</text>
</comment>
<dbReference type="InterPro" id="IPR036182">
    <property type="entry name" value="PCuAC_sf"/>
</dbReference>
<feature type="chain" id="PRO_5037678789" description="Copper chaperone PCu(A)C" evidence="1">
    <location>
        <begin position="23"/>
        <end position="163"/>
    </location>
</feature>
<dbReference type="OrthoDB" id="9796962at2"/>
<keyword evidence="3" id="KW-1185">Reference proteome</keyword>
<dbReference type="Pfam" id="PF04314">
    <property type="entry name" value="PCuAC"/>
    <property type="match status" value="1"/>
</dbReference>
<dbReference type="PANTHER" id="PTHR36302:SF1">
    <property type="entry name" value="COPPER CHAPERONE PCU(A)C"/>
    <property type="match status" value="1"/>
</dbReference>
<protein>
    <recommendedName>
        <fullName evidence="4">Copper chaperone PCu(A)C</fullName>
    </recommendedName>
</protein>
<sequence length="163" mass="17100">MKLLKTLAAAAAATLFAFAAQAGDYKVGDLVLEQPWTRATPPNAKAGGGFVTITNQGADADRLIGAAAGVSDRVEIHEMAVVDGVMKMRELENGIEIPAGETVMLQPGGLHIMFMGLNGKFEEGTMIPVTLTFEKAGTIDVELAVGAMGSKTMNHSKHHNHGN</sequence>
<evidence type="ECO:0008006" key="4">
    <source>
        <dbReference type="Google" id="ProtNLM"/>
    </source>
</evidence>
<accession>A0A916X0Y7</accession>
<proteinExistence type="predicted"/>
<keyword evidence="1" id="KW-0732">Signal</keyword>
<dbReference type="Proteomes" id="UP000605148">
    <property type="component" value="Unassembled WGS sequence"/>
</dbReference>
<dbReference type="PANTHER" id="PTHR36302">
    <property type="entry name" value="BLR7088 PROTEIN"/>
    <property type="match status" value="1"/>
</dbReference>
<dbReference type="Gene3D" id="2.60.40.1890">
    <property type="entry name" value="PCu(A)C copper chaperone"/>
    <property type="match status" value="1"/>
</dbReference>
<dbReference type="RefSeq" id="WP_150496665.1">
    <property type="nucleotide sequence ID" value="NZ_BMFA01000007.1"/>
</dbReference>